<evidence type="ECO:0000256" key="1">
    <source>
        <dbReference type="SAM" id="SignalP"/>
    </source>
</evidence>
<dbReference type="KEGG" id="bba:Bd0933"/>
<reference evidence="2 3" key="1">
    <citation type="journal article" date="2004" name="Science">
        <title>A predator unmasked: life cycle of Bdellovibrio bacteriovorus from a genomic perspective.</title>
        <authorList>
            <person name="Rendulic S."/>
            <person name="Jagtap P."/>
            <person name="Rosinus A."/>
            <person name="Eppinger M."/>
            <person name="Baar C."/>
            <person name="Lanz C."/>
            <person name="Keller H."/>
            <person name="Lambert C."/>
            <person name="Evans K.J."/>
            <person name="Goesmann A."/>
            <person name="Meyer F."/>
            <person name="Sockett R.E."/>
            <person name="Schuster S.C."/>
        </authorList>
    </citation>
    <scope>NUCLEOTIDE SEQUENCE [LARGE SCALE GENOMIC DNA]</scope>
    <source>
        <strain evidence="3">ATCC 15356 / DSM 50701 / NCIMB 9529 / HD100</strain>
    </source>
</reference>
<organism evidence="2 3">
    <name type="scientific">Bdellovibrio bacteriovorus (strain ATCC 15356 / DSM 50701 / NCIMB 9529 / HD100)</name>
    <dbReference type="NCBI Taxonomy" id="264462"/>
    <lineage>
        <taxon>Bacteria</taxon>
        <taxon>Pseudomonadati</taxon>
        <taxon>Bdellovibrionota</taxon>
        <taxon>Bdellovibrionia</taxon>
        <taxon>Bdellovibrionales</taxon>
        <taxon>Pseudobdellovibrionaceae</taxon>
        <taxon>Bdellovibrio</taxon>
    </lineage>
</organism>
<dbReference type="eggNOG" id="ENOG50345R9">
    <property type="taxonomic scope" value="Bacteria"/>
</dbReference>
<feature type="chain" id="PRO_5004277827" description="Terpene cyclase/mutase family protein" evidence="1">
    <location>
        <begin position="24"/>
        <end position="352"/>
    </location>
</feature>
<gene>
    <name evidence="2" type="ordered locus">Bd0933</name>
</gene>
<dbReference type="HOGENOM" id="CLU_786807_0_0_7"/>
<dbReference type="AlphaFoldDB" id="Q6MPC4"/>
<feature type="signal peptide" evidence="1">
    <location>
        <begin position="1"/>
        <end position="23"/>
    </location>
</feature>
<dbReference type="Proteomes" id="UP000008080">
    <property type="component" value="Chromosome"/>
</dbReference>
<dbReference type="EMBL" id="BX842648">
    <property type="protein sequence ID" value="CAE78874.1"/>
    <property type="molecule type" value="Genomic_DNA"/>
</dbReference>
<accession>Q6MPC4</accession>
<evidence type="ECO:0000313" key="2">
    <source>
        <dbReference type="EMBL" id="CAE78874.1"/>
    </source>
</evidence>
<evidence type="ECO:0000313" key="3">
    <source>
        <dbReference type="Proteomes" id="UP000008080"/>
    </source>
</evidence>
<protein>
    <recommendedName>
        <fullName evidence="4">Terpene cyclase/mutase family protein</fullName>
    </recommendedName>
</protein>
<evidence type="ECO:0008006" key="4">
    <source>
        <dbReference type="Google" id="ProtNLM"/>
    </source>
</evidence>
<name>Q6MPC4_BDEBA</name>
<proteinExistence type="predicted"/>
<sequence>MSEASMKSVLSALLILVSSTAVANPVINQLTERREQIRPWVSLCRENPWQGTFSSTKTHCDHGDLMIFAGLSCMAATLAGDSVTSEARCRDIELSQGHDGRWWRGPMHVDTDFEGSSFSRDQFRGIVAYMISYGLLTREPEKNEKARRAMMSWLKYLEQEKGNNMCDDGKGMFSSCHMRGSTLNLTYLVLSALGMESDAKRTLGEDSRLWKKIYGARADHKSLLNELEILFAEKGYPLHLKASSVLFHRLLGYYQHSATAKSRIRHTVKALERKDPGNPLFEFLDKGSSPEVIAKVLQRCPVQAPTGPNDHTDWQWQRDSSEQTWKRANGWDCIYMLNLLIAHQNKKLTWVW</sequence>
<keyword evidence="3" id="KW-1185">Reference proteome</keyword>
<keyword evidence="1" id="KW-0732">Signal</keyword>